<dbReference type="PANTHER" id="PTHR46072:SF11">
    <property type="entry name" value="AMIDASE-RELATED"/>
    <property type="match status" value="1"/>
</dbReference>
<reference evidence="6 7" key="1">
    <citation type="submission" date="2019-05" db="EMBL/GenBank/DDBJ databases">
        <title>Sporisorium graminicola CBS 10092 draft sequencing and annotation.</title>
        <authorList>
            <person name="Solano-Gonzalez S."/>
            <person name="Caddick M.X."/>
            <person name="Darby A."/>
        </authorList>
    </citation>
    <scope>NUCLEOTIDE SEQUENCE [LARGE SCALE GENOMIC DNA]</scope>
    <source>
        <strain evidence="6 7">CBS 10092</strain>
    </source>
</reference>
<dbReference type="InterPro" id="IPR020556">
    <property type="entry name" value="Amidase_CS"/>
</dbReference>
<evidence type="ECO:0000256" key="4">
    <source>
        <dbReference type="ARBA" id="ARBA00022801"/>
    </source>
</evidence>
<evidence type="ECO:0000256" key="2">
    <source>
        <dbReference type="ARBA" id="ARBA00009199"/>
    </source>
</evidence>
<dbReference type="EMBL" id="SRRM01000002">
    <property type="protein sequence ID" value="TKY90144.1"/>
    <property type="molecule type" value="Genomic_DNA"/>
</dbReference>
<dbReference type="GO" id="GO:0004040">
    <property type="term" value="F:amidase activity"/>
    <property type="evidence" value="ECO:0007669"/>
    <property type="project" value="UniProtKB-EC"/>
</dbReference>
<comment type="caution">
    <text evidence="6">The sequence shown here is derived from an EMBL/GenBank/DDBJ whole genome shotgun (WGS) entry which is preliminary data.</text>
</comment>
<dbReference type="KEGG" id="sgra:EX895_000142"/>
<keyword evidence="7" id="KW-1185">Reference proteome</keyword>
<dbReference type="OrthoDB" id="6428749at2759"/>
<dbReference type="AlphaFoldDB" id="A0A4U7KZ31"/>
<dbReference type="SUPFAM" id="SSF75304">
    <property type="entry name" value="Amidase signature (AS) enzymes"/>
    <property type="match status" value="1"/>
</dbReference>
<dbReference type="RefSeq" id="XP_029742129.1">
    <property type="nucleotide sequence ID" value="XM_029880743.1"/>
</dbReference>
<sequence>MLALSGKSATQKAIESHVAQRDAALRQPLPDEKVAGSNQLIVQDSTSPLHGSVVGLAQHDLEILSSDIAGITSSIQARRWTATQVLCAYVRATRRAQLRTNCLTEVFIDQALQRAAELDAHFAKTGQLVGPLHGVPLSLKDTFAYKNVHTTLGFTTWIAKPAETTISAVPAICEHLGAVLFVKTNIPQTMMTFESINPVFGTTISPYSPHHTSGGSSGGEGALLACDGSVAGVGTDIAGSLRIPAHHTGIYTVKPSPGRWSYNGQCDFGKGFESIVPVAGPMCRSAADLEAFFVEVARQHLPKWLRAPRDKNNPAVLQEAVENDEVMAKFNLGDAHTAIVLNEAWLNPLGMAKARGTPIRIGYVVGDGIYRTTPACYRAIHECVTGLQNKYTDKQIQLVEIEPSKLQTLEVMRIFLRLLTADGYRNIERYTGPDKIISQLQLPIRLSRIPRWLSAIIVFFLRYIVRDPIYAELAASAGRLSTAQHADVLERRERFVDKWNHAMWHDLALDALIAPTQACPAVPHGGAIHNSAMAGSTVLYNITKASVAVLPVLRVDAARDSHMESDYANVALDQNKEFDRWAADRSWGATSRVCNFMLYRTAYDAKKMHGLPVGVQVVTKPYTEEKAIGIMRLVDDALPSPQKRGSTWTNRLNPQGGNIAQEAAKSAVGFGPGSLTKALFQL</sequence>
<organism evidence="6 7">
    <name type="scientific">Sporisorium graminicola</name>
    <dbReference type="NCBI Taxonomy" id="280036"/>
    <lineage>
        <taxon>Eukaryota</taxon>
        <taxon>Fungi</taxon>
        <taxon>Dikarya</taxon>
        <taxon>Basidiomycota</taxon>
        <taxon>Ustilaginomycotina</taxon>
        <taxon>Ustilaginomycetes</taxon>
        <taxon>Ustilaginales</taxon>
        <taxon>Ustilaginaceae</taxon>
        <taxon>Sporisorium</taxon>
    </lineage>
</organism>
<dbReference type="Gene3D" id="3.90.1300.10">
    <property type="entry name" value="Amidase signature (AS) domain"/>
    <property type="match status" value="1"/>
</dbReference>
<comment type="catalytic activity">
    <reaction evidence="1">
        <text>a monocarboxylic acid amide + H2O = a monocarboxylate + NH4(+)</text>
        <dbReference type="Rhea" id="RHEA:12020"/>
        <dbReference type="ChEBI" id="CHEBI:15377"/>
        <dbReference type="ChEBI" id="CHEBI:28938"/>
        <dbReference type="ChEBI" id="CHEBI:35757"/>
        <dbReference type="ChEBI" id="CHEBI:83628"/>
        <dbReference type="EC" id="3.5.1.4"/>
    </reaction>
</comment>
<proteinExistence type="inferred from homology"/>
<dbReference type="InterPro" id="IPR023631">
    <property type="entry name" value="Amidase_dom"/>
</dbReference>
<dbReference type="PROSITE" id="PS00571">
    <property type="entry name" value="AMIDASES"/>
    <property type="match status" value="1"/>
</dbReference>
<dbReference type="EC" id="3.5.1.4" evidence="3"/>
<dbReference type="PANTHER" id="PTHR46072">
    <property type="entry name" value="AMIDASE-RELATED-RELATED"/>
    <property type="match status" value="1"/>
</dbReference>
<accession>A0A4U7KZ31</accession>
<protein>
    <recommendedName>
        <fullName evidence="3">amidase</fullName>
        <ecNumber evidence="3">3.5.1.4</ecNumber>
    </recommendedName>
</protein>
<dbReference type="Pfam" id="PF01425">
    <property type="entry name" value="Amidase"/>
    <property type="match status" value="2"/>
</dbReference>
<evidence type="ECO:0000256" key="1">
    <source>
        <dbReference type="ARBA" id="ARBA00001311"/>
    </source>
</evidence>
<gene>
    <name evidence="6" type="ORF">EX895_000142</name>
</gene>
<keyword evidence="4" id="KW-0378">Hydrolase</keyword>
<feature type="domain" description="Amidase" evidence="5">
    <location>
        <begin position="85"/>
        <end position="300"/>
    </location>
</feature>
<evidence type="ECO:0000256" key="3">
    <source>
        <dbReference type="ARBA" id="ARBA00012922"/>
    </source>
</evidence>
<dbReference type="Proteomes" id="UP000306050">
    <property type="component" value="Chromosome SGRAM_1"/>
</dbReference>
<dbReference type="InterPro" id="IPR036928">
    <property type="entry name" value="AS_sf"/>
</dbReference>
<feature type="domain" description="Amidase" evidence="5">
    <location>
        <begin position="355"/>
        <end position="626"/>
    </location>
</feature>
<name>A0A4U7KZ31_9BASI</name>
<evidence type="ECO:0000313" key="6">
    <source>
        <dbReference type="EMBL" id="TKY90144.1"/>
    </source>
</evidence>
<dbReference type="GeneID" id="40723037"/>
<evidence type="ECO:0000259" key="5">
    <source>
        <dbReference type="Pfam" id="PF01425"/>
    </source>
</evidence>
<comment type="similarity">
    <text evidence="2">Belongs to the amidase family.</text>
</comment>
<evidence type="ECO:0000313" key="7">
    <source>
        <dbReference type="Proteomes" id="UP000306050"/>
    </source>
</evidence>